<organism evidence="2 3">
    <name type="scientific">Fraxinus pennsylvanica</name>
    <dbReference type="NCBI Taxonomy" id="56036"/>
    <lineage>
        <taxon>Eukaryota</taxon>
        <taxon>Viridiplantae</taxon>
        <taxon>Streptophyta</taxon>
        <taxon>Embryophyta</taxon>
        <taxon>Tracheophyta</taxon>
        <taxon>Spermatophyta</taxon>
        <taxon>Magnoliopsida</taxon>
        <taxon>eudicotyledons</taxon>
        <taxon>Gunneridae</taxon>
        <taxon>Pentapetalae</taxon>
        <taxon>asterids</taxon>
        <taxon>lamiids</taxon>
        <taxon>Lamiales</taxon>
        <taxon>Oleaceae</taxon>
        <taxon>Oleeae</taxon>
        <taxon>Fraxinus</taxon>
    </lineage>
</organism>
<protein>
    <submittedName>
        <fullName evidence="2">Uncharacterized protein</fullName>
    </submittedName>
</protein>
<dbReference type="EMBL" id="OU503048">
    <property type="protein sequence ID" value="CAI9774990.1"/>
    <property type="molecule type" value="Genomic_DNA"/>
</dbReference>
<keyword evidence="3" id="KW-1185">Reference proteome</keyword>
<evidence type="ECO:0000313" key="3">
    <source>
        <dbReference type="Proteomes" id="UP000834106"/>
    </source>
</evidence>
<dbReference type="AlphaFoldDB" id="A0AAD1ZXB9"/>
<accession>A0AAD1ZXB9</accession>
<dbReference type="Proteomes" id="UP000834106">
    <property type="component" value="Chromosome 13"/>
</dbReference>
<gene>
    <name evidence="2" type="ORF">FPE_LOCUS22420</name>
</gene>
<evidence type="ECO:0000256" key="1">
    <source>
        <dbReference type="SAM" id="MobiDB-lite"/>
    </source>
</evidence>
<feature type="region of interest" description="Disordered" evidence="1">
    <location>
        <begin position="71"/>
        <end position="134"/>
    </location>
</feature>
<sequence length="160" mass="18161">MFVSTFELICLAASNSHAVFCFCNLIIAILVVGSSMSASQCNEEKPYPCHSFPYENKDSTNMKNAASSSMKAKKLVETDEDEASSISITSVNNEERTWVEEEEEEEASSSVGITMVNDEEKSRDEEQDDDDELRRRVEEFIEKVNKGWMDEKLKTYCLVQ</sequence>
<proteinExistence type="predicted"/>
<name>A0AAD1ZXB9_9LAMI</name>
<dbReference type="PANTHER" id="PTHR36595:SF1">
    <property type="entry name" value="TRANSMEMBRANE PROTEIN"/>
    <property type="match status" value="1"/>
</dbReference>
<dbReference type="PANTHER" id="PTHR36595">
    <property type="entry name" value="TRANSMEMBRANE PROTEIN"/>
    <property type="match status" value="1"/>
</dbReference>
<reference evidence="2" key="1">
    <citation type="submission" date="2023-05" db="EMBL/GenBank/DDBJ databases">
        <authorList>
            <person name="Huff M."/>
        </authorList>
    </citation>
    <scope>NUCLEOTIDE SEQUENCE</scope>
</reference>
<evidence type="ECO:0000313" key="2">
    <source>
        <dbReference type="EMBL" id="CAI9774990.1"/>
    </source>
</evidence>